<feature type="transmembrane region" description="Helical" evidence="1">
    <location>
        <begin position="57"/>
        <end position="78"/>
    </location>
</feature>
<comment type="caution">
    <text evidence="3">The sequence shown here is derived from an EMBL/GenBank/DDBJ whole genome shotgun (WGS) entry which is preliminary data.</text>
</comment>
<dbReference type="SMART" id="SM00267">
    <property type="entry name" value="GGDEF"/>
    <property type="match status" value="1"/>
</dbReference>
<dbReference type="Pfam" id="PF00990">
    <property type="entry name" value="GGDEF"/>
    <property type="match status" value="1"/>
</dbReference>
<proteinExistence type="predicted"/>
<accession>A0ABX1LLS2</accession>
<dbReference type="PANTHER" id="PTHR45138:SF9">
    <property type="entry name" value="DIGUANYLATE CYCLASE DGCM-RELATED"/>
    <property type="match status" value="1"/>
</dbReference>
<evidence type="ECO:0000259" key="2">
    <source>
        <dbReference type="PROSITE" id="PS50887"/>
    </source>
</evidence>
<dbReference type="InterPro" id="IPR043128">
    <property type="entry name" value="Rev_trsase/Diguanyl_cyclase"/>
</dbReference>
<dbReference type="EMBL" id="JAAVJL010000001">
    <property type="protein sequence ID" value="NMF57033.1"/>
    <property type="molecule type" value="Genomic_DNA"/>
</dbReference>
<evidence type="ECO:0000313" key="3">
    <source>
        <dbReference type="EMBL" id="NMF57033.1"/>
    </source>
</evidence>
<keyword evidence="4" id="KW-1185">Reference proteome</keyword>
<feature type="transmembrane region" description="Helical" evidence="1">
    <location>
        <begin position="132"/>
        <end position="151"/>
    </location>
</feature>
<organism evidence="3 4">
    <name type="scientific">Pseudanabaena yagii GIHE-NHR1</name>
    <dbReference type="NCBI Taxonomy" id="2722753"/>
    <lineage>
        <taxon>Bacteria</taxon>
        <taxon>Bacillati</taxon>
        <taxon>Cyanobacteriota</taxon>
        <taxon>Cyanophyceae</taxon>
        <taxon>Pseudanabaenales</taxon>
        <taxon>Pseudanabaenaceae</taxon>
        <taxon>Pseudanabaena</taxon>
        <taxon>Pseudanabaena yagii</taxon>
    </lineage>
</organism>
<feature type="transmembrane region" description="Helical" evidence="1">
    <location>
        <begin position="269"/>
        <end position="292"/>
    </location>
</feature>
<protein>
    <submittedName>
        <fullName evidence="3">GGDEF domain-containing protein</fullName>
    </submittedName>
</protein>
<dbReference type="RefSeq" id="WP_169362112.1">
    <property type="nucleotide sequence ID" value="NZ_JAAVJL010000001.1"/>
</dbReference>
<evidence type="ECO:0000256" key="1">
    <source>
        <dbReference type="SAM" id="Phobius"/>
    </source>
</evidence>
<dbReference type="Gene3D" id="3.30.70.270">
    <property type="match status" value="1"/>
</dbReference>
<feature type="transmembrane region" description="Helical" evidence="1">
    <location>
        <begin position="158"/>
        <end position="181"/>
    </location>
</feature>
<keyword evidence="1" id="KW-0812">Transmembrane</keyword>
<dbReference type="InterPro" id="IPR029787">
    <property type="entry name" value="Nucleotide_cyclase"/>
</dbReference>
<dbReference type="CDD" id="cd01949">
    <property type="entry name" value="GGDEF"/>
    <property type="match status" value="1"/>
</dbReference>
<dbReference type="SUPFAM" id="SSF55073">
    <property type="entry name" value="Nucleotide cyclase"/>
    <property type="match status" value="1"/>
</dbReference>
<feature type="transmembrane region" description="Helical" evidence="1">
    <location>
        <begin position="85"/>
        <end position="112"/>
    </location>
</feature>
<evidence type="ECO:0000313" key="4">
    <source>
        <dbReference type="Proteomes" id="UP000738376"/>
    </source>
</evidence>
<gene>
    <name evidence="3" type="ORF">HC246_03145</name>
</gene>
<dbReference type="PROSITE" id="PS50887">
    <property type="entry name" value="GGDEF"/>
    <property type="match status" value="1"/>
</dbReference>
<keyword evidence="1" id="KW-0472">Membrane</keyword>
<reference evidence="3 4" key="1">
    <citation type="submission" date="2020-03" db="EMBL/GenBank/DDBJ databases">
        <title>Draft Genome Sequence of 2-Methylisoborneol Producing Pseudanabaena yagii Strain GIHE-NHR1 Isolated from North Han River in South Korea.</title>
        <authorList>
            <person name="Jeong J."/>
        </authorList>
    </citation>
    <scope>NUCLEOTIDE SEQUENCE [LARGE SCALE GENOMIC DNA]</scope>
    <source>
        <strain evidence="3 4">GIHE-NHR1</strain>
    </source>
</reference>
<dbReference type="InterPro" id="IPR050469">
    <property type="entry name" value="Diguanylate_Cyclase"/>
</dbReference>
<feature type="transmembrane region" description="Helical" evidence="1">
    <location>
        <begin position="21"/>
        <end position="45"/>
    </location>
</feature>
<feature type="domain" description="GGDEF" evidence="2">
    <location>
        <begin position="349"/>
        <end position="486"/>
    </location>
</feature>
<feature type="transmembrane region" description="Helical" evidence="1">
    <location>
        <begin position="196"/>
        <end position="214"/>
    </location>
</feature>
<dbReference type="PANTHER" id="PTHR45138">
    <property type="entry name" value="REGULATORY COMPONENTS OF SENSORY TRANSDUCTION SYSTEM"/>
    <property type="match status" value="1"/>
</dbReference>
<dbReference type="NCBIfam" id="TIGR00254">
    <property type="entry name" value="GGDEF"/>
    <property type="match status" value="1"/>
</dbReference>
<name>A0ABX1LLS2_9CYAN</name>
<feature type="transmembrane region" description="Helical" evidence="1">
    <location>
        <begin position="226"/>
        <end position="249"/>
    </location>
</feature>
<dbReference type="InterPro" id="IPR000160">
    <property type="entry name" value="GGDEF_dom"/>
</dbReference>
<keyword evidence="1" id="KW-1133">Transmembrane helix</keyword>
<dbReference type="Proteomes" id="UP000738376">
    <property type="component" value="Unassembled WGS sequence"/>
</dbReference>
<sequence length="486" mass="53664">MSGLIALLTKSSPTMRKYISLRFCINFGACLLLVLGLTVMFGWYTGSHQLIQINTRFVPMQFNTSLGFIGASLALIGLNNQYRKISLYIGILLVLLGGLTLTQQILGVNFYIDELFMKHYIVTDTSQPGRMAPNTALAFLLSGISLLVMSVKNINLNQYLVGSVLGALTMGLGSVAFLGYLSHVETAYGWGKLTKMALHTSVGFMATGLMLMLEARYLSLQIKQKLPILFLPLSLIVLGFTITICLWQALYSSQLYVMTRYGITTSNFVAEGILIFGGIFSIVIAIAVWLAARSYEQLQALRLAQAEILELNQQLETLSYIDSLTEIPNRRAFNIAIDRELGRAYRHKHSLALIMFDVDYFKSYNDHYGHLAGDHCLQMVAHTINNIAKRKTDMAARYGGEEFVLLLPEANLTDAEKLVGITLKAIADLKIPHAYSQASPYVTVSAGICACIPQYETTVNDLIKIADQGLYAAKSRGRACFVAIAN</sequence>